<dbReference type="EMBL" id="PDUG01000002">
    <property type="protein sequence ID" value="PIC49559.1"/>
    <property type="molecule type" value="Genomic_DNA"/>
</dbReference>
<proteinExistence type="predicted"/>
<keyword evidence="3" id="KW-1185">Reference proteome</keyword>
<gene>
    <name evidence="2" type="primary">Cnig_chr_II.g8124</name>
    <name evidence="2" type="ORF">B9Z55_008124</name>
</gene>
<evidence type="ECO:0000313" key="2">
    <source>
        <dbReference type="EMBL" id="PIC49559.1"/>
    </source>
</evidence>
<keyword evidence="1" id="KW-1133">Transmembrane helix</keyword>
<protein>
    <submittedName>
        <fullName evidence="2">Uncharacterized protein</fullName>
    </submittedName>
</protein>
<dbReference type="AlphaFoldDB" id="A0A2G5VCQ9"/>
<dbReference type="OrthoDB" id="10493549at2759"/>
<accession>A0A2G5VCQ9</accession>
<evidence type="ECO:0000313" key="3">
    <source>
        <dbReference type="Proteomes" id="UP000230233"/>
    </source>
</evidence>
<keyword evidence="1" id="KW-0812">Transmembrane</keyword>
<reference evidence="3" key="1">
    <citation type="submission" date="2017-10" db="EMBL/GenBank/DDBJ databases">
        <title>Rapid genome shrinkage in a self-fertile nematode reveals novel sperm competition proteins.</title>
        <authorList>
            <person name="Yin D."/>
            <person name="Schwarz E.M."/>
            <person name="Thomas C.G."/>
            <person name="Felde R.L."/>
            <person name="Korf I.F."/>
            <person name="Cutter A.D."/>
            <person name="Schartner C.M."/>
            <person name="Ralston E.J."/>
            <person name="Meyer B.J."/>
            <person name="Haag E.S."/>
        </authorList>
    </citation>
    <scope>NUCLEOTIDE SEQUENCE [LARGE SCALE GENOMIC DNA]</scope>
    <source>
        <strain evidence="3">JU1422</strain>
    </source>
</reference>
<sequence length="161" mass="19204">MYCIFLIFCIYTVSPVFLIEIFIHHATEPSFADNMIFLQFSIFLYMQLFSYIMGLFVISDFCSSKFILYFMILATITEIITAYNPWTAWYFENAENAVTVIKYSLMLQLFHHPISILVSIFITWISFRMRRIDRDYEPYKVIYGGEDSETKKVMKPPEFFV</sequence>
<feature type="transmembrane region" description="Helical" evidence="1">
    <location>
        <begin position="106"/>
        <end position="127"/>
    </location>
</feature>
<evidence type="ECO:0000256" key="1">
    <source>
        <dbReference type="SAM" id="Phobius"/>
    </source>
</evidence>
<name>A0A2G5VCQ9_9PELO</name>
<feature type="transmembrane region" description="Helical" evidence="1">
    <location>
        <begin position="66"/>
        <end position="86"/>
    </location>
</feature>
<feature type="transmembrane region" description="Helical" evidence="1">
    <location>
        <begin position="42"/>
        <end position="59"/>
    </location>
</feature>
<organism evidence="2 3">
    <name type="scientific">Caenorhabditis nigoni</name>
    <dbReference type="NCBI Taxonomy" id="1611254"/>
    <lineage>
        <taxon>Eukaryota</taxon>
        <taxon>Metazoa</taxon>
        <taxon>Ecdysozoa</taxon>
        <taxon>Nematoda</taxon>
        <taxon>Chromadorea</taxon>
        <taxon>Rhabditida</taxon>
        <taxon>Rhabditina</taxon>
        <taxon>Rhabditomorpha</taxon>
        <taxon>Rhabditoidea</taxon>
        <taxon>Rhabditidae</taxon>
        <taxon>Peloderinae</taxon>
        <taxon>Caenorhabditis</taxon>
    </lineage>
</organism>
<comment type="caution">
    <text evidence="2">The sequence shown here is derived from an EMBL/GenBank/DDBJ whole genome shotgun (WGS) entry which is preliminary data.</text>
</comment>
<keyword evidence="1" id="KW-0472">Membrane</keyword>
<dbReference type="Proteomes" id="UP000230233">
    <property type="component" value="Chromosome II"/>
</dbReference>